<evidence type="ECO:0000313" key="1">
    <source>
        <dbReference type="EMBL" id="CTQ63932.1"/>
    </source>
</evidence>
<protein>
    <submittedName>
        <fullName evidence="1">Uncharacterized protein</fullName>
    </submittedName>
</protein>
<proteinExistence type="predicted"/>
<dbReference type="STRING" id="311410.LA5095_02828"/>
<evidence type="ECO:0000313" key="2">
    <source>
        <dbReference type="Proteomes" id="UP000049983"/>
    </source>
</evidence>
<dbReference type="Proteomes" id="UP000049983">
    <property type="component" value="Unassembled WGS sequence"/>
</dbReference>
<accession>A0A0M7AFD1</accession>
<name>A0A0M7AFD1_9HYPH</name>
<keyword evidence="2" id="KW-1185">Reference proteome</keyword>
<reference evidence="2" key="1">
    <citation type="submission" date="2015-07" db="EMBL/GenBank/DDBJ databases">
        <authorList>
            <person name="Rodrigo-Torres Lidia"/>
            <person name="Arahal R.David."/>
        </authorList>
    </citation>
    <scope>NUCLEOTIDE SEQUENCE [LARGE SCALE GENOMIC DNA]</scope>
    <source>
        <strain evidence="2">CECT 5096</strain>
    </source>
</reference>
<sequence>MLTEFLFLVAGCALRFYGGDWLVNGIAGLANRP</sequence>
<gene>
    <name evidence="1" type="ORF">LA5096_00197</name>
</gene>
<dbReference type="AlphaFoldDB" id="A0A0M7AFD1"/>
<organism evidence="1 2">
    <name type="scientific">Roseibium album</name>
    <dbReference type="NCBI Taxonomy" id="311410"/>
    <lineage>
        <taxon>Bacteria</taxon>
        <taxon>Pseudomonadati</taxon>
        <taxon>Pseudomonadota</taxon>
        <taxon>Alphaproteobacteria</taxon>
        <taxon>Hyphomicrobiales</taxon>
        <taxon>Stappiaceae</taxon>
        <taxon>Roseibium</taxon>
    </lineage>
</organism>
<dbReference type="EMBL" id="CXWC01000001">
    <property type="protein sequence ID" value="CTQ63932.1"/>
    <property type="molecule type" value="Genomic_DNA"/>
</dbReference>